<keyword evidence="8" id="KW-1185">Reference proteome</keyword>
<dbReference type="EMBL" id="LT598480">
    <property type="protein sequence ID" value="SCV02940.1"/>
    <property type="molecule type" value="Genomic_DNA"/>
</dbReference>
<organism evidence="7 8">
    <name type="scientific">Lachancea meyersii CBS 8951</name>
    <dbReference type="NCBI Taxonomy" id="1266667"/>
    <lineage>
        <taxon>Eukaryota</taxon>
        <taxon>Fungi</taxon>
        <taxon>Dikarya</taxon>
        <taxon>Ascomycota</taxon>
        <taxon>Saccharomycotina</taxon>
        <taxon>Saccharomycetes</taxon>
        <taxon>Saccharomycetales</taxon>
        <taxon>Saccharomycetaceae</taxon>
        <taxon>Lachancea</taxon>
    </lineage>
</organism>
<dbReference type="PROSITE" id="PS51039">
    <property type="entry name" value="ZF_AN1"/>
    <property type="match status" value="1"/>
</dbReference>
<reference evidence="8" key="1">
    <citation type="submission" date="2016-03" db="EMBL/GenBank/DDBJ databases">
        <authorList>
            <person name="Devillers Hugo."/>
        </authorList>
    </citation>
    <scope>NUCLEOTIDE SEQUENCE [LARGE SCALE GENOMIC DNA]</scope>
</reference>
<keyword evidence="1" id="KW-0479">Metal-binding</keyword>
<dbReference type="InterPro" id="IPR057358">
    <property type="entry name" value="UBL_ZFAND1-like"/>
</dbReference>
<sequence length="268" mass="29813">MTNTETGMLDVGTHCSFCRQLDFLPFHCKYCNGDFCGAHRTPQKHRCEVWAEQEKTKQQQQEERLISTAAPESTSKTSSSPSFHSLLPEKAHIRVQRGAPSSTSVGRSVRERLESAGQGSAVAKLKSFFQRRSQSSGSATAKKPPGPAARLVELAKQKKCANGDPAIPQANRVYVYCHTIDTDTNIEQVRHELFLNKIWPVGRALDSIASQLGVHNRNSQAASATNDKLFLYREEKTGDPRLLDPSNRVRNCIFDLDTLLLVRGQHVP</sequence>
<evidence type="ECO:0000256" key="4">
    <source>
        <dbReference type="PROSITE-ProRule" id="PRU00449"/>
    </source>
</evidence>
<evidence type="ECO:0000256" key="5">
    <source>
        <dbReference type="SAM" id="MobiDB-lite"/>
    </source>
</evidence>
<evidence type="ECO:0000256" key="2">
    <source>
        <dbReference type="ARBA" id="ARBA00022771"/>
    </source>
</evidence>
<name>A0A1G4KEP9_9SACH</name>
<protein>
    <submittedName>
        <fullName evidence="7">LAME_0H06436g1_1</fullName>
    </submittedName>
</protein>
<dbReference type="Gene3D" id="4.10.1110.10">
    <property type="entry name" value="AN1-like Zinc finger"/>
    <property type="match status" value="1"/>
</dbReference>
<keyword evidence="3" id="KW-0862">Zinc</keyword>
<dbReference type="GO" id="GO:0005737">
    <property type="term" value="C:cytoplasm"/>
    <property type="evidence" value="ECO:0007669"/>
    <property type="project" value="TreeGrafter"/>
</dbReference>
<dbReference type="PANTHER" id="PTHR14677:SF40">
    <property type="entry name" value="CDC48-ASSOCIATED UBIQUITIN-LIKE_ZINC FINGER PROTEIN 1"/>
    <property type="match status" value="1"/>
</dbReference>
<dbReference type="InterPro" id="IPR000058">
    <property type="entry name" value="Znf_AN1"/>
</dbReference>
<evidence type="ECO:0000259" key="6">
    <source>
        <dbReference type="PROSITE" id="PS51039"/>
    </source>
</evidence>
<evidence type="ECO:0000256" key="3">
    <source>
        <dbReference type="ARBA" id="ARBA00022833"/>
    </source>
</evidence>
<feature type="compositionally biased region" description="Low complexity" evidence="5">
    <location>
        <begin position="67"/>
        <end position="82"/>
    </location>
</feature>
<evidence type="ECO:0000256" key="1">
    <source>
        <dbReference type="ARBA" id="ARBA00022723"/>
    </source>
</evidence>
<evidence type="ECO:0000313" key="8">
    <source>
        <dbReference type="Proteomes" id="UP000191144"/>
    </source>
</evidence>
<dbReference type="SMART" id="SM00154">
    <property type="entry name" value="ZnF_AN1"/>
    <property type="match status" value="1"/>
</dbReference>
<dbReference type="OrthoDB" id="431929at2759"/>
<dbReference type="AlphaFoldDB" id="A0A1G4KEP9"/>
<dbReference type="Pfam" id="PF25327">
    <property type="entry name" value="UBL_ZFAND1"/>
    <property type="match status" value="1"/>
</dbReference>
<dbReference type="GO" id="GO:0008270">
    <property type="term" value="F:zinc ion binding"/>
    <property type="evidence" value="ECO:0007669"/>
    <property type="project" value="UniProtKB-KW"/>
</dbReference>
<dbReference type="PANTHER" id="PTHR14677">
    <property type="entry name" value="ARSENITE INDUCUBLE RNA ASSOCIATED PROTEIN AIP-1-RELATED"/>
    <property type="match status" value="1"/>
</dbReference>
<feature type="domain" description="AN1-type" evidence="6">
    <location>
        <begin position="9"/>
        <end position="55"/>
    </location>
</feature>
<evidence type="ECO:0000313" key="7">
    <source>
        <dbReference type="EMBL" id="SCV02940.1"/>
    </source>
</evidence>
<feature type="region of interest" description="Disordered" evidence="5">
    <location>
        <begin position="58"/>
        <end position="84"/>
    </location>
</feature>
<dbReference type="SUPFAM" id="SSF118310">
    <property type="entry name" value="AN1-like Zinc finger"/>
    <property type="match status" value="1"/>
</dbReference>
<proteinExistence type="predicted"/>
<gene>
    <name evidence="7" type="ORF">LAME_0H06436G</name>
</gene>
<dbReference type="InterPro" id="IPR035896">
    <property type="entry name" value="AN1-like_Znf"/>
</dbReference>
<dbReference type="Pfam" id="PF01428">
    <property type="entry name" value="zf-AN1"/>
    <property type="match status" value="1"/>
</dbReference>
<keyword evidence="2 4" id="KW-0863">Zinc-finger</keyword>
<accession>A0A1G4KEP9</accession>
<dbReference type="Proteomes" id="UP000191144">
    <property type="component" value="Chromosome H"/>
</dbReference>